<dbReference type="InterPro" id="IPR027417">
    <property type="entry name" value="P-loop_NTPase"/>
</dbReference>
<evidence type="ECO:0000313" key="3">
    <source>
        <dbReference type="EMBL" id="EMD32017.1"/>
    </source>
</evidence>
<accession>M2R1A0</accession>
<organism evidence="3 4">
    <name type="scientific">Ceriporiopsis subvermispora (strain B)</name>
    <name type="common">White-rot fungus</name>
    <name type="synonym">Gelatoporia subvermispora</name>
    <dbReference type="NCBI Taxonomy" id="914234"/>
    <lineage>
        <taxon>Eukaryota</taxon>
        <taxon>Fungi</taxon>
        <taxon>Dikarya</taxon>
        <taxon>Basidiomycota</taxon>
        <taxon>Agaricomycotina</taxon>
        <taxon>Agaricomycetes</taxon>
        <taxon>Polyporales</taxon>
        <taxon>Gelatoporiaceae</taxon>
        <taxon>Gelatoporia</taxon>
    </lineage>
</organism>
<dbReference type="HOGENOM" id="CLU_000288_6_8_1"/>
<dbReference type="SUPFAM" id="SSF52540">
    <property type="entry name" value="P-loop containing nucleoside triphosphate hydrolases"/>
    <property type="match status" value="1"/>
</dbReference>
<feature type="domain" description="Nephrocystin 3-like N-terminal" evidence="2">
    <location>
        <begin position="1"/>
        <end position="115"/>
    </location>
</feature>
<dbReference type="Pfam" id="PF24883">
    <property type="entry name" value="NPHP3_N"/>
    <property type="match status" value="1"/>
</dbReference>
<evidence type="ECO:0000256" key="1">
    <source>
        <dbReference type="ARBA" id="ARBA00022737"/>
    </source>
</evidence>
<keyword evidence="4" id="KW-1185">Reference proteome</keyword>
<evidence type="ECO:0000259" key="2">
    <source>
        <dbReference type="Pfam" id="PF24883"/>
    </source>
</evidence>
<protein>
    <recommendedName>
        <fullName evidence="2">Nephrocystin 3-like N-terminal domain-containing protein</fullName>
    </recommendedName>
</protein>
<evidence type="ECO:0000313" key="4">
    <source>
        <dbReference type="Proteomes" id="UP000016930"/>
    </source>
</evidence>
<reference evidence="3 4" key="1">
    <citation type="journal article" date="2012" name="Proc. Natl. Acad. Sci. U.S.A.">
        <title>Comparative genomics of Ceriporiopsis subvermispora and Phanerochaete chrysosporium provide insight into selective ligninolysis.</title>
        <authorList>
            <person name="Fernandez-Fueyo E."/>
            <person name="Ruiz-Duenas F.J."/>
            <person name="Ferreira P."/>
            <person name="Floudas D."/>
            <person name="Hibbett D.S."/>
            <person name="Canessa P."/>
            <person name="Larrondo L.F."/>
            <person name="James T.Y."/>
            <person name="Seelenfreund D."/>
            <person name="Lobos S."/>
            <person name="Polanco R."/>
            <person name="Tello M."/>
            <person name="Honda Y."/>
            <person name="Watanabe T."/>
            <person name="Watanabe T."/>
            <person name="Ryu J.S."/>
            <person name="Kubicek C.P."/>
            <person name="Schmoll M."/>
            <person name="Gaskell J."/>
            <person name="Hammel K.E."/>
            <person name="St John F.J."/>
            <person name="Vanden Wymelenberg A."/>
            <person name="Sabat G."/>
            <person name="Splinter BonDurant S."/>
            <person name="Syed K."/>
            <person name="Yadav J.S."/>
            <person name="Doddapaneni H."/>
            <person name="Subramanian V."/>
            <person name="Lavin J.L."/>
            <person name="Oguiza J.A."/>
            <person name="Perez G."/>
            <person name="Pisabarro A.G."/>
            <person name="Ramirez L."/>
            <person name="Santoyo F."/>
            <person name="Master E."/>
            <person name="Coutinho P.M."/>
            <person name="Henrissat B."/>
            <person name="Lombard V."/>
            <person name="Magnuson J.K."/>
            <person name="Kuees U."/>
            <person name="Hori C."/>
            <person name="Igarashi K."/>
            <person name="Samejima M."/>
            <person name="Held B.W."/>
            <person name="Barry K.W."/>
            <person name="LaButti K.M."/>
            <person name="Lapidus A."/>
            <person name="Lindquist E.A."/>
            <person name="Lucas S.M."/>
            <person name="Riley R."/>
            <person name="Salamov A.A."/>
            <person name="Hoffmeister D."/>
            <person name="Schwenk D."/>
            <person name="Hadar Y."/>
            <person name="Yarden O."/>
            <person name="de Vries R.P."/>
            <person name="Wiebenga A."/>
            <person name="Stenlid J."/>
            <person name="Eastwood D."/>
            <person name="Grigoriev I.V."/>
            <person name="Berka R.M."/>
            <person name="Blanchette R.A."/>
            <person name="Kersten P."/>
            <person name="Martinez A.T."/>
            <person name="Vicuna R."/>
            <person name="Cullen D."/>
        </authorList>
    </citation>
    <scope>NUCLEOTIDE SEQUENCE [LARGE SCALE GENOMIC DNA]</scope>
    <source>
        <strain evidence="3 4">B</strain>
    </source>
</reference>
<dbReference type="InterPro" id="IPR056884">
    <property type="entry name" value="NPHP3-like_N"/>
</dbReference>
<dbReference type="AlphaFoldDB" id="M2R1A0"/>
<gene>
    <name evidence="3" type="ORF">CERSUDRAFT_26821</name>
</gene>
<dbReference type="EMBL" id="KB445813">
    <property type="protein sequence ID" value="EMD32017.1"/>
    <property type="molecule type" value="Genomic_DNA"/>
</dbReference>
<feature type="non-terminal residue" evidence="3">
    <location>
        <position position="118"/>
    </location>
</feature>
<dbReference type="OrthoDB" id="163438at2759"/>
<feature type="non-terminal residue" evidence="3">
    <location>
        <position position="1"/>
    </location>
</feature>
<dbReference type="STRING" id="914234.M2R1A0"/>
<keyword evidence="1" id="KW-0677">Repeat</keyword>
<dbReference type="Gene3D" id="3.40.50.300">
    <property type="entry name" value="P-loop containing nucleotide triphosphate hydrolases"/>
    <property type="match status" value="1"/>
</dbReference>
<proteinExistence type="predicted"/>
<name>M2R1A0_CERS8</name>
<dbReference type="Proteomes" id="UP000016930">
    <property type="component" value="Unassembled WGS sequence"/>
</dbReference>
<sequence>IYGPAGCGKSAVARAVCGALAKDESLGASFFFRQHDVECSDPYLVFPTIAYQLTHSRPLLASRIVSSIKQHVTRHDQSQGITTQGQLLFLDIIESLDPQRPTVLVFDGIDECSRASEE</sequence>